<proteinExistence type="predicted"/>
<sequence length="286" mass="31271">MSDAERVKGLLDGSMNPSELEDDPELYALAERIYGREALEEMGVTAPIRPPEVIPEVHTNGNNLEVELPEHAEEDEVPEVRSKSGILPSRRSIMLMAGVVGLVLVGVNVAVGLGQYLSLCEDQLEQPPLSFTSTSNWQNDTFYITWTASNLNSSVNYSIHWSLSQNGSIEHVDSDWFNWTGSMAMVHSEYRPATTPPWCYISTLYSEGVEIAQSNDCSGDSGTVSTLAEMSGAQVLCDDNTRLLWDKADEYQSIESWAPAGEGGLLDGALLMLFGLISLSGAFRRG</sequence>
<name>A0A075FT55_9EURY</name>
<dbReference type="EMBL" id="KF900377">
    <property type="protein sequence ID" value="AIE92822.1"/>
    <property type="molecule type" value="Genomic_DNA"/>
</dbReference>
<evidence type="ECO:0000313" key="3">
    <source>
        <dbReference type="EMBL" id="AIE92822.1"/>
    </source>
</evidence>
<reference evidence="3" key="1">
    <citation type="journal article" date="2014" name="Genome Biol. Evol.">
        <title>Pangenome evidence for extensive interdomain horizontal transfer affecting lineage core and shell genes in uncultured planktonic thaumarchaeota and euryarchaeota.</title>
        <authorList>
            <person name="Deschamps P."/>
            <person name="Zivanovic Y."/>
            <person name="Moreira D."/>
            <person name="Rodriguez-Valera F."/>
            <person name="Lopez-Garcia P."/>
        </authorList>
    </citation>
    <scope>NUCLEOTIDE SEQUENCE</scope>
</reference>
<feature type="region of interest" description="Disordered" evidence="1">
    <location>
        <begin position="1"/>
        <end position="22"/>
    </location>
</feature>
<feature type="transmembrane region" description="Helical" evidence="2">
    <location>
        <begin position="93"/>
        <end position="117"/>
    </location>
</feature>
<evidence type="ECO:0000256" key="2">
    <source>
        <dbReference type="SAM" id="Phobius"/>
    </source>
</evidence>
<keyword evidence="2" id="KW-1133">Transmembrane helix</keyword>
<evidence type="ECO:0000256" key="1">
    <source>
        <dbReference type="SAM" id="MobiDB-lite"/>
    </source>
</evidence>
<organism evidence="3">
    <name type="scientific">uncultured marine group II/III euryarchaeote AD1000_28_D03</name>
    <dbReference type="NCBI Taxonomy" id="1457747"/>
    <lineage>
        <taxon>Archaea</taxon>
        <taxon>Methanobacteriati</taxon>
        <taxon>Methanobacteriota</taxon>
        <taxon>environmental samples</taxon>
    </lineage>
</organism>
<keyword evidence="2" id="KW-0472">Membrane</keyword>
<protein>
    <submittedName>
        <fullName evidence="3">Uncharacterized protein</fullName>
    </submittedName>
</protein>
<dbReference type="AlphaFoldDB" id="A0A075FT55"/>
<accession>A0A075FT55</accession>
<keyword evidence="2" id="KW-0812">Transmembrane</keyword>